<feature type="region of interest" description="Disordered" evidence="1">
    <location>
        <begin position="90"/>
        <end position="175"/>
    </location>
</feature>
<dbReference type="RefSeq" id="WP_207468522.1">
    <property type="nucleotide sequence ID" value="NZ_JAFNAW010000021.1"/>
</dbReference>
<proteinExistence type="predicted"/>
<feature type="compositionally biased region" description="Low complexity" evidence="1">
    <location>
        <begin position="90"/>
        <end position="106"/>
    </location>
</feature>
<evidence type="ECO:0000313" key="3">
    <source>
        <dbReference type="Proteomes" id="UP001595557"/>
    </source>
</evidence>
<reference evidence="3" key="1">
    <citation type="journal article" date="2019" name="Int. J. Syst. Evol. Microbiol.">
        <title>The Global Catalogue of Microorganisms (GCM) 10K type strain sequencing project: providing services to taxonomists for standard genome sequencing and annotation.</title>
        <authorList>
            <consortium name="The Broad Institute Genomics Platform"/>
            <consortium name="The Broad Institute Genome Sequencing Center for Infectious Disease"/>
            <person name="Wu L."/>
            <person name="Ma J."/>
        </authorList>
    </citation>
    <scope>NUCLEOTIDE SEQUENCE [LARGE SCALE GENOMIC DNA]</scope>
    <source>
        <strain evidence="3">KCTC 52239</strain>
    </source>
</reference>
<keyword evidence="3" id="KW-1185">Reference proteome</keyword>
<name>A0ABV7I9A7_9RHOB</name>
<comment type="caution">
    <text evidence="2">The sequence shown here is derived from an EMBL/GenBank/DDBJ whole genome shotgun (WGS) entry which is preliminary data.</text>
</comment>
<dbReference type="Proteomes" id="UP001595557">
    <property type="component" value="Unassembled WGS sequence"/>
</dbReference>
<protein>
    <submittedName>
        <fullName evidence="2">Uncharacterized protein</fullName>
    </submittedName>
</protein>
<dbReference type="EMBL" id="JBHRTE010000014">
    <property type="protein sequence ID" value="MFC3167185.1"/>
    <property type="molecule type" value="Genomic_DNA"/>
</dbReference>
<evidence type="ECO:0000256" key="1">
    <source>
        <dbReference type="SAM" id="MobiDB-lite"/>
    </source>
</evidence>
<accession>A0ABV7I9A7</accession>
<sequence length="175" mass="17504">MQPARGEPAQPAQPAQPSLAVQEALRIENASGVIFDFSESALQASAASMANPVAAEERTDNAAVVPASSSPVPPAPVAAPAAVASAPLSAPAPAGKAEVAPEAAAPSFLPQQAVDPDEEARARAQAIQAQASSRMLDVVESLKTASRDEQAQKASAENGAQARVPAARPEGMAAA</sequence>
<feature type="region of interest" description="Disordered" evidence="1">
    <location>
        <begin position="46"/>
        <end position="77"/>
    </location>
</feature>
<organism evidence="2 3">
    <name type="scientific">Paracoccus fontiphilus</name>
    <dbReference type="NCBI Taxonomy" id="1815556"/>
    <lineage>
        <taxon>Bacteria</taxon>
        <taxon>Pseudomonadati</taxon>
        <taxon>Pseudomonadota</taxon>
        <taxon>Alphaproteobacteria</taxon>
        <taxon>Rhodobacterales</taxon>
        <taxon>Paracoccaceae</taxon>
        <taxon>Paracoccus</taxon>
    </lineage>
</organism>
<evidence type="ECO:0000313" key="2">
    <source>
        <dbReference type="EMBL" id="MFC3167185.1"/>
    </source>
</evidence>
<gene>
    <name evidence="2" type="ORF">ACFOD7_03885</name>
</gene>
<feature type="compositionally biased region" description="Low complexity" evidence="1">
    <location>
        <begin position="123"/>
        <end position="134"/>
    </location>
</feature>